<organism evidence="11">
    <name type="scientific">hydrothermal vent metagenome</name>
    <dbReference type="NCBI Taxonomy" id="652676"/>
    <lineage>
        <taxon>unclassified sequences</taxon>
        <taxon>metagenomes</taxon>
        <taxon>ecological metagenomes</taxon>
    </lineage>
</organism>
<dbReference type="InterPro" id="IPR001216">
    <property type="entry name" value="P-phosphate_BS"/>
</dbReference>
<dbReference type="InterPro" id="IPR036052">
    <property type="entry name" value="TrpB-like_PALP_sf"/>
</dbReference>
<dbReference type="InterPro" id="IPR001926">
    <property type="entry name" value="TrpB-like_PALP"/>
</dbReference>
<keyword evidence="5" id="KW-0028">Amino-acid biosynthesis</keyword>
<evidence type="ECO:0000256" key="7">
    <source>
        <dbReference type="ARBA" id="ARBA00022898"/>
    </source>
</evidence>
<evidence type="ECO:0000256" key="5">
    <source>
        <dbReference type="ARBA" id="ARBA00022605"/>
    </source>
</evidence>
<dbReference type="EMBL" id="FPHL01000013">
    <property type="protein sequence ID" value="SFV56262.1"/>
    <property type="molecule type" value="Genomic_DNA"/>
</dbReference>
<dbReference type="GO" id="GO:0006535">
    <property type="term" value="P:cysteine biosynthetic process from serine"/>
    <property type="evidence" value="ECO:0007669"/>
    <property type="project" value="InterPro"/>
</dbReference>
<comment type="pathway">
    <text evidence="2">Amino-acid biosynthesis; L-cysteine biosynthesis; L-cysteine from L-serine: step 2/2.</text>
</comment>
<sequence length="306" mass="32259">MIANSIEDLIGNTPLVKINSLSRETGAAILGKCEFMNPTSSVKDRIAFNMINEAMKHGHITQKSTIIEPTSGNTGIGLAAICAARGLKLILTMPDSMSIERRKLLAYLGAELVLTPAANGMNGAIEKADALSKEIDNAIVLQQFNNTDNPDIHRKTTAPEILRDTDGKVDIFVAAVGTGGTLTGTSEVLKAEIPSLQVIAVEPENSAVLSGRAAGAHKIQGIGAGFVPGILNTDIYNEVITVSNEDAFNMAQKIAKEEGLLVGISSGANLYAASLAASRPQNKGKVIVTVLCDTAERYLSTELFDI</sequence>
<evidence type="ECO:0000259" key="10">
    <source>
        <dbReference type="Pfam" id="PF00291"/>
    </source>
</evidence>
<dbReference type="InterPro" id="IPR005856">
    <property type="entry name" value="Cys_synth"/>
</dbReference>
<dbReference type="Gene3D" id="3.40.50.1100">
    <property type="match status" value="2"/>
</dbReference>
<feature type="domain" description="Tryptophan synthase beta chain-like PALP" evidence="10">
    <location>
        <begin position="6"/>
        <end position="293"/>
    </location>
</feature>
<comment type="similarity">
    <text evidence="3">Belongs to the cysteine synthase/cystathionine beta-synthase family.</text>
</comment>
<dbReference type="NCBIfam" id="TIGR01136">
    <property type="entry name" value="cysKM"/>
    <property type="match status" value="1"/>
</dbReference>
<keyword evidence="8" id="KW-0198">Cysteine biosynthesis</keyword>
<protein>
    <recommendedName>
        <fullName evidence="4">cysteine synthase</fullName>
        <ecNumber evidence="4">2.5.1.47</ecNumber>
    </recommendedName>
</protein>
<evidence type="ECO:0000256" key="6">
    <source>
        <dbReference type="ARBA" id="ARBA00022679"/>
    </source>
</evidence>
<evidence type="ECO:0000256" key="4">
    <source>
        <dbReference type="ARBA" id="ARBA00012681"/>
    </source>
</evidence>
<dbReference type="AlphaFoldDB" id="A0A1W1BS19"/>
<dbReference type="InterPro" id="IPR050214">
    <property type="entry name" value="Cys_Synth/Cystath_Beta-Synth"/>
</dbReference>
<evidence type="ECO:0000256" key="8">
    <source>
        <dbReference type="ARBA" id="ARBA00023192"/>
    </source>
</evidence>
<name>A0A1W1BS19_9ZZZZ</name>
<dbReference type="FunFam" id="3.40.50.1100:FF:000067">
    <property type="entry name" value="Cysteine synthase"/>
    <property type="match status" value="1"/>
</dbReference>
<evidence type="ECO:0000256" key="2">
    <source>
        <dbReference type="ARBA" id="ARBA00004962"/>
    </source>
</evidence>
<accession>A0A1W1BS19</accession>
<evidence type="ECO:0000256" key="1">
    <source>
        <dbReference type="ARBA" id="ARBA00001933"/>
    </source>
</evidence>
<dbReference type="InterPro" id="IPR005859">
    <property type="entry name" value="CysK"/>
</dbReference>
<dbReference type="GO" id="GO:0004124">
    <property type="term" value="F:cysteine synthase activity"/>
    <property type="evidence" value="ECO:0007669"/>
    <property type="project" value="UniProtKB-EC"/>
</dbReference>
<proteinExistence type="inferred from homology"/>
<evidence type="ECO:0000256" key="3">
    <source>
        <dbReference type="ARBA" id="ARBA00007103"/>
    </source>
</evidence>
<gene>
    <name evidence="11" type="ORF">MNB_SV-10-958</name>
</gene>
<reference evidence="11" key="1">
    <citation type="submission" date="2016-10" db="EMBL/GenBank/DDBJ databases">
        <authorList>
            <person name="de Groot N.N."/>
        </authorList>
    </citation>
    <scope>NUCLEOTIDE SEQUENCE</scope>
</reference>
<comment type="catalytic activity">
    <reaction evidence="9">
        <text>O-acetyl-L-serine + hydrogen sulfide = L-cysteine + acetate</text>
        <dbReference type="Rhea" id="RHEA:14829"/>
        <dbReference type="ChEBI" id="CHEBI:29919"/>
        <dbReference type="ChEBI" id="CHEBI:30089"/>
        <dbReference type="ChEBI" id="CHEBI:35235"/>
        <dbReference type="ChEBI" id="CHEBI:58340"/>
        <dbReference type="EC" id="2.5.1.47"/>
    </reaction>
</comment>
<dbReference type="NCBIfam" id="TIGR01139">
    <property type="entry name" value="cysK"/>
    <property type="match status" value="1"/>
</dbReference>
<dbReference type="CDD" id="cd01561">
    <property type="entry name" value="CBS_like"/>
    <property type="match status" value="1"/>
</dbReference>
<comment type="cofactor">
    <cofactor evidence="1">
        <name>pyridoxal 5'-phosphate</name>
        <dbReference type="ChEBI" id="CHEBI:597326"/>
    </cofactor>
</comment>
<keyword evidence="7" id="KW-0663">Pyridoxal phosphate</keyword>
<dbReference type="Pfam" id="PF00291">
    <property type="entry name" value="PALP"/>
    <property type="match status" value="1"/>
</dbReference>
<dbReference type="PROSITE" id="PS00901">
    <property type="entry name" value="CYS_SYNTHASE"/>
    <property type="match status" value="1"/>
</dbReference>
<dbReference type="EC" id="2.5.1.47" evidence="4"/>
<dbReference type="PANTHER" id="PTHR10314">
    <property type="entry name" value="CYSTATHIONINE BETA-SYNTHASE"/>
    <property type="match status" value="1"/>
</dbReference>
<keyword evidence="6 11" id="KW-0808">Transferase</keyword>
<dbReference type="SUPFAM" id="SSF53686">
    <property type="entry name" value="Tryptophan synthase beta subunit-like PLP-dependent enzymes"/>
    <property type="match status" value="1"/>
</dbReference>
<dbReference type="GO" id="GO:0005737">
    <property type="term" value="C:cytoplasm"/>
    <property type="evidence" value="ECO:0007669"/>
    <property type="project" value="UniProtKB-ARBA"/>
</dbReference>
<evidence type="ECO:0000256" key="9">
    <source>
        <dbReference type="ARBA" id="ARBA00047931"/>
    </source>
</evidence>
<evidence type="ECO:0000313" key="11">
    <source>
        <dbReference type="EMBL" id="SFV56262.1"/>
    </source>
</evidence>